<feature type="domain" description="N-acetyltransferase" evidence="3">
    <location>
        <begin position="1"/>
        <end position="168"/>
    </location>
</feature>
<sequence length="172" mass="19654">MEIRLLTPPDAETYWALRLEALKNHPEAFLTSYEESVKRENAVEQTARNFTAKGNFTFGAFEHDELIGVVTLLQEERMKIRHRANIFAMYVTPSKRGLGAGKALMTAAINKAKDIEEVEQINLNVTASNQHAKQLYSKLGFQEFGLEKNALKIDGKYYDDAYMVLHLDKDRE</sequence>
<dbReference type="EMBL" id="VIVN01000003">
    <property type="protein sequence ID" value="TWE04985.1"/>
    <property type="molecule type" value="Genomic_DNA"/>
</dbReference>
<gene>
    <name evidence="4" type="ORF">FB550_103160</name>
</gene>
<name>A0A561DNP3_9BACI</name>
<dbReference type="PANTHER" id="PTHR43877:SF2">
    <property type="entry name" value="AMINOALKYLPHOSPHONATE N-ACETYLTRANSFERASE-RELATED"/>
    <property type="match status" value="1"/>
</dbReference>
<keyword evidence="2" id="KW-0012">Acyltransferase</keyword>
<comment type="caution">
    <text evidence="4">The sequence shown here is derived from an EMBL/GenBank/DDBJ whole genome shotgun (WGS) entry which is preliminary data.</text>
</comment>
<dbReference type="PANTHER" id="PTHR43877">
    <property type="entry name" value="AMINOALKYLPHOSPHONATE N-ACETYLTRANSFERASE-RELATED-RELATED"/>
    <property type="match status" value="1"/>
</dbReference>
<dbReference type="AlphaFoldDB" id="A0A561DNP3"/>
<dbReference type="PROSITE" id="PS51186">
    <property type="entry name" value="GNAT"/>
    <property type="match status" value="1"/>
</dbReference>
<dbReference type="RefSeq" id="WP_144563447.1">
    <property type="nucleotide sequence ID" value="NZ_VIVN01000003.1"/>
</dbReference>
<reference evidence="4 5" key="1">
    <citation type="submission" date="2019-06" db="EMBL/GenBank/DDBJ databases">
        <title>Sorghum-associated microbial communities from plants grown in Nebraska, USA.</title>
        <authorList>
            <person name="Schachtman D."/>
        </authorList>
    </citation>
    <scope>NUCLEOTIDE SEQUENCE [LARGE SCALE GENOMIC DNA]</scope>
    <source>
        <strain evidence="4 5">2482</strain>
    </source>
</reference>
<proteinExistence type="predicted"/>
<evidence type="ECO:0000313" key="5">
    <source>
        <dbReference type="Proteomes" id="UP000319671"/>
    </source>
</evidence>
<dbReference type="Pfam" id="PF00583">
    <property type="entry name" value="Acetyltransf_1"/>
    <property type="match status" value="1"/>
</dbReference>
<evidence type="ECO:0000313" key="4">
    <source>
        <dbReference type="EMBL" id="TWE04985.1"/>
    </source>
</evidence>
<dbReference type="GO" id="GO:0016747">
    <property type="term" value="F:acyltransferase activity, transferring groups other than amino-acyl groups"/>
    <property type="evidence" value="ECO:0007669"/>
    <property type="project" value="InterPro"/>
</dbReference>
<dbReference type="InterPro" id="IPR050832">
    <property type="entry name" value="Bact_Acetyltransf"/>
</dbReference>
<evidence type="ECO:0000259" key="3">
    <source>
        <dbReference type="PROSITE" id="PS51186"/>
    </source>
</evidence>
<organism evidence="4 5">
    <name type="scientific">Neobacillus bataviensis</name>
    <dbReference type="NCBI Taxonomy" id="220685"/>
    <lineage>
        <taxon>Bacteria</taxon>
        <taxon>Bacillati</taxon>
        <taxon>Bacillota</taxon>
        <taxon>Bacilli</taxon>
        <taxon>Bacillales</taxon>
        <taxon>Bacillaceae</taxon>
        <taxon>Neobacillus</taxon>
    </lineage>
</organism>
<evidence type="ECO:0000256" key="2">
    <source>
        <dbReference type="ARBA" id="ARBA00023315"/>
    </source>
</evidence>
<dbReference type="Proteomes" id="UP000319671">
    <property type="component" value="Unassembled WGS sequence"/>
</dbReference>
<dbReference type="SUPFAM" id="SSF55729">
    <property type="entry name" value="Acyl-CoA N-acyltransferases (Nat)"/>
    <property type="match status" value="1"/>
</dbReference>
<dbReference type="CDD" id="cd04301">
    <property type="entry name" value="NAT_SF"/>
    <property type="match status" value="1"/>
</dbReference>
<keyword evidence="5" id="KW-1185">Reference proteome</keyword>
<keyword evidence="1 4" id="KW-0808">Transferase</keyword>
<accession>A0A561DNP3</accession>
<protein>
    <submittedName>
        <fullName evidence="4">RimJ/RimL family protein N-acetyltransferase</fullName>
    </submittedName>
</protein>
<dbReference type="Gene3D" id="3.40.630.30">
    <property type="match status" value="1"/>
</dbReference>
<dbReference type="InterPro" id="IPR000182">
    <property type="entry name" value="GNAT_dom"/>
</dbReference>
<dbReference type="InterPro" id="IPR016181">
    <property type="entry name" value="Acyl_CoA_acyltransferase"/>
</dbReference>
<evidence type="ECO:0000256" key="1">
    <source>
        <dbReference type="ARBA" id="ARBA00022679"/>
    </source>
</evidence>